<dbReference type="InParanoid" id="A0A2J6T2I5"/>
<accession>A0A2J6T2I5</accession>
<gene>
    <name evidence="1" type="ORF">K444DRAFT_615693</name>
</gene>
<dbReference type="Proteomes" id="UP000235371">
    <property type="component" value="Unassembled WGS sequence"/>
</dbReference>
<dbReference type="RefSeq" id="XP_024734136.1">
    <property type="nucleotide sequence ID" value="XM_024880777.1"/>
</dbReference>
<proteinExistence type="predicted"/>
<dbReference type="GeneID" id="36588854"/>
<sequence>MDPVGVVGFALAASSLIASLFRTTSRLGGSHIEIHTMAMALEAETARASRWRGYHESLDAGHTTEDEEAARRTEAMVMEHLHELRAMFETFRIMERGKTSRRSQEFQISLRWITKRRMVVNTLYLCKQLNDAIDSLRQPTREIEILRRQTQQLIDGQKDIIQSLAQAREEMLGSSQQPRNPLPRISPGLEEPVSKIDLENAAHVKVLYEFALQGLLIVEKLLGSQDVTHVYERLKIWGTGLFDGPLGLVQILAAYPDHSGRSGPGASCGVFQSAFIEILLDIEQIQLAMKSENATVLAFQNDLANFLEADSPIREEIFYRTLLRSPRNGALPEKDVNKYLSYVDHEVEKLPEEEFNRYLSHMEDEVGNLFVALRAVDSMRDLLGYQLQRQPNGKTFATEKLENPVTVAEQRFGLIDEMIRLVEGVVLALRRLDVNSKGAVKDLFSLSEQFERELGEFVKWSKTIEGKVTADMTILLERLAGSLRNGMLPDIHSGSGGSEYQLVLMKPTLLGTLHTFQESIANLYMLSEGGFDHSEASLADKRTQTLGFELGDIPDRVGPYDGP</sequence>
<organism evidence="1 2">
    <name type="scientific">Hyaloscypha bicolor E</name>
    <dbReference type="NCBI Taxonomy" id="1095630"/>
    <lineage>
        <taxon>Eukaryota</taxon>
        <taxon>Fungi</taxon>
        <taxon>Dikarya</taxon>
        <taxon>Ascomycota</taxon>
        <taxon>Pezizomycotina</taxon>
        <taxon>Leotiomycetes</taxon>
        <taxon>Helotiales</taxon>
        <taxon>Hyaloscyphaceae</taxon>
        <taxon>Hyaloscypha</taxon>
        <taxon>Hyaloscypha bicolor</taxon>
    </lineage>
</organism>
<dbReference type="OrthoDB" id="10656095at2759"/>
<dbReference type="AlphaFoldDB" id="A0A2J6T2I5"/>
<evidence type="ECO:0000313" key="2">
    <source>
        <dbReference type="Proteomes" id="UP000235371"/>
    </source>
</evidence>
<name>A0A2J6T2I5_9HELO</name>
<protein>
    <submittedName>
        <fullName evidence="1">Uncharacterized protein</fullName>
    </submittedName>
</protein>
<reference evidence="1 2" key="1">
    <citation type="submission" date="2016-04" db="EMBL/GenBank/DDBJ databases">
        <title>A degradative enzymes factory behind the ericoid mycorrhizal symbiosis.</title>
        <authorList>
            <consortium name="DOE Joint Genome Institute"/>
            <person name="Martino E."/>
            <person name="Morin E."/>
            <person name="Grelet G."/>
            <person name="Kuo A."/>
            <person name="Kohler A."/>
            <person name="Daghino S."/>
            <person name="Barry K."/>
            <person name="Choi C."/>
            <person name="Cichocki N."/>
            <person name="Clum A."/>
            <person name="Copeland A."/>
            <person name="Hainaut M."/>
            <person name="Haridas S."/>
            <person name="Labutti K."/>
            <person name="Lindquist E."/>
            <person name="Lipzen A."/>
            <person name="Khouja H.-R."/>
            <person name="Murat C."/>
            <person name="Ohm R."/>
            <person name="Olson A."/>
            <person name="Spatafora J."/>
            <person name="Veneault-Fourrey C."/>
            <person name="Henrissat B."/>
            <person name="Grigoriev I."/>
            <person name="Martin F."/>
            <person name="Perotto S."/>
        </authorList>
    </citation>
    <scope>NUCLEOTIDE SEQUENCE [LARGE SCALE GENOMIC DNA]</scope>
    <source>
        <strain evidence="1 2">E</strain>
    </source>
</reference>
<dbReference type="EMBL" id="KZ613847">
    <property type="protein sequence ID" value="PMD57232.1"/>
    <property type="molecule type" value="Genomic_DNA"/>
</dbReference>
<keyword evidence="2" id="KW-1185">Reference proteome</keyword>
<evidence type="ECO:0000313" key="1">
    <source>
        <dbReference type="EMBL" id="PMD57232.1"/>
    </source>
</evidence>